<sequence>MQTTILSAAEKSAKANTILATLKATGNFPAAKVWIGGEKVRIYTGHRNEWVEILENGEIGQSQPRLRCQSDIWAAC</sequence>
<accession>A0A6J7WAS3</accession>
<organism evidence="1">
    <name type="scientific">uncultured Caudovirales phage</name>
    <dbReference type="NCBI Taxonomy" id="2100421"/>
    <lineage>
        <taxon>Viruses</taxon>
        <taxon>Duplodnaviria</taxon>
        <taxon>Heunggongvirae</taxon>
        <taxon>Uroviricota</taxon>
        <taxon>Caudoviricetes</taxon>
        <taxon>Peduoviridae</taxon>
        <taxon>Maltschvirus</taxon>
        <taxon>Maltschvirus maltsch</taxon>
    </lineage>
</organism>
<dbReference type="EMBL" id="LR798215">
    <property type="protein sequence ID" value="CAB5194410.1"/>
    <property type="molecule type" value="Genomic_DNA"/>
</dbReference>
<reference evidence="1" key="1">
    <citation type="submission" date="2020-05" db="EMBL/GenBank/DDBJ databases">
        <authorList>
            <person name="Chiriac C."/>
            <person name="Salcher M."/>
            <person name="Ghai R."/>
            <person name="Kavagutti S V."/>
        </authorList>
    </citation>
    <scope>NUCLEOTIDE SEQUENCE</scope>
</reference>
<name>A0A6J7WAS3_9CAUD</name>
<gene>
    <name evidence="1" type="ORF">UFOVP178_3</name>
</gene>
<protein>
    <submittedName>
        <fullName evidence="1">Uncharacterized protein</fullName>
    </submittedName>
</protein>
<evidence type="ECO:0000313" key="1">
    <source>
        <dbReference type="EMBL" id="CAB5194410.1"/>
    </source>
</evidence>
<proteinExistence type="predicted"/>